<protein>
    <recommendedName>
        <fullName evidence="4">Methyltransferase FkbM domain-containing protein</fullName>
    </recommendedName>
</protein>
<keyword evidence="1" id="KW-1133">Transmembrane helix</keyword>
<keyword evidence="1" id="KW-0472">Membrane</keyword>
<dbReference type="Gene3D" id="3.40.50.150">
    <property type="entry name" value="Vaccinia Virus protein VP39"/>
    <property type="match status" value="1"/>
</dbReference>
<keyword evidence="3" id="KW-1185">Reference proteome</keyword>
<keyword evidence="1" id="KW-0812">Transmembrane</keyword>
<dbReference type="EMBL" id="JADGIZ020000018">
    <property type="protein sequence ID" value="KAL2916239.1"/>
    <property type="molecule type" value="Genomic_DNA"/>
</dbReference>
<evidence type="ECO:0000313" key="2">
    <source>
        <dbReference type="EMBL" id="KAL2916239.1"/>
    </source>
</evidence>
<proteinExistence type="predicted"/>
<dbReference type="Proteomes" id="UP001527925">
    <property type="component" value="Unassembled WGS sequence"/>
</dbReference>
<name>A0ABR4N9Q1_9FUNG</name>
<feature type="transmembrane region" description="Helical" evidence="1">
    <location>
        <begin position="15"/>
        <end position="39"/>
    </location>
</feature>
<comment type="caution">
    <text evidence="2">The sequence shown here is derived from an EMBL/GenBank/DDBJ whole genome shotgun (WGS) entry which is preliminary data.</text>
</comment>
<organism evidence="2 3">
    <name type="scientific">Polyrhizophydium stewartii</name>
    <dbReference type="NCBI Taxonomy" id="2732419"/>
    <lineage>
        <taxon>Eukaryota</taxon>
        <taxon>Fungi</taxon>
        <taxon>Fungi incertae sedis</taxon>
        <taxon>Chytridiomycota</taxon>
        <taxon>Chytridiomycota incertae sedis</taxon>
        <taxon>Chytridiomycetes</taxon>
        <taxon>Rhizophydiales</taxon>
        <taxon>Rhizophydiales incertae sedis</taxon>
        <taxon>Polyrhizophydium</taxon>
    </lineage>
</organism>
<dbReference type="InterPro" id="IPR029063">
    <property type="entry name" value="SAM-dependent_MTases_sf"/>
</dbReference>
<accession>A0ABR4N9Q1</accession>
<evidence type="ECO:0000313" key="3">
    <source>
        <dbReference type="Proteomes" id="UP001527925"/>
    </source>
</evidence>
<dbReference type="SUPFAM" id="SSF53335">
    <property type="entry name" value="S-adenosyl-L-methionine-dependent methyltransferases"/>
    <property type="match status" value="1"/>
</dbReference>
<reference evidence="2 3" key="1">
    <citation type="submission" date="2023-09" db="EMBL/GenBank/DDBJ databases">
        <title>Pangenome analysis of Batrachochytrium dendrobatidis and related Chytrids.</title>
        <authorList>
            <person name="Yacoub M.N."/>
            <person name="Stajich J.E."/>
            <person name="James T.Y."/>
        </authorList>
    </citation>
    <scope>NUCLEOTIDE SEQUENCE [LARGE SCALE GENOMIC DNA]</scope>
    <source>
        <strain evidence="2 3">JEL0888</strain>
    </source>
</reference>
<gene>
    <name evidence="2" type="ORF">HK105_204330</name>
</gene>
<sequence>MSTLKTLRLLASRKVAGFPCAVVGLAVVVVLSILFMFSYQDALAVGYSIRSTPPRYVFVDLGANVGDSCLMFLQDPEAPEKFDFPTPPGKKHSDAEIFLFEANPTFNTDLVDLKQKLKHRGININIFPSTPVWTESKLMTFHIDLRDRHAAGSSLLADHPSVVQSDKAVNLTSVAISQWLLQNFLPEDFVVVKMDIELAEYSIVSHMAAMGVGRVLDYMFVEWHHWIIDAADPRVAKSAEAVRQLEAEGVRFPTYNTMTKKRKRSV</sequence>
<evidence type="ECO:0000256" key="1">
    <source>
        <dbReference type="SAM" id="Phobius"/>
    </source>
</evidence>
<evidence type="ECO:0008006" key="4">
    <source>
        <dbReference type="Google" id="ProtNLM"/>
    </source>
</evidence>